<keyword evidence="2" id="KW-1185">Reference proteome</keyword>
<protein>
    <submittedName>
        <fullName evidence="1">Uncharacterized protein</fullName>
    </submittedName>
</protein>
<gene>
    <name evidence="1" type="ORF">AXG93_4266s1030</name>
</gene>
<comment type="caution">
    <text evidence="1">The sequence shown here is derived from an EMBL/GenBank/DDBJ whole genome shotgun (WGS) entry which is preliminary data.</text>
</comment>
<reference evidence="1" key="1">
    <citation type="submission" date="2016-03" db="EMBL/GenBank/DDBJ databases">
        <title>Mechanisms controlling the formation of the plant cell surface in tip-growing cells are functionally conserved among land plants.</title>
        <authorList>
            <person name="Honkanen S."/>
            <person name="Jones V.A."/>
            <person name="Morieri G."/>
            <person name="Champion C."/>
            <person name="Hetherington A.J."/>
            <person name="Kelly S."/>
            <person name="Saint-Marcoux D."/>
            <person name="Proust H."/>
            <person name="Prescott H."/>
            <person name="Dolan L."/>
        </authorList>
    </citation>
    <scope>NUCLEOTIDE SEQUENCE [LARGE SCALE GENOMIC DNA]</scope>
    <source>
        <tissue evidence="1">Whole gametophyte</tissue>
    </source>
</reference>
<dbReference type="EMBL" id="LVLJ01002692">
    <property type="protein sequence ID" value="OAE24007.1"/>
    <property type="molecule type" value="Genomic_DNA"/>
</dbReference>
<accession>A0A176VTF1</accession>
<sequence length="221" mass="24231">MTEEVTTGRDQVPSAENRVGIPLEKPGEVLAVSSDTVKDPVVLEKIAERVVGDIVGETVAPQKVASPRTFTGEVILETSKNPLAEEIQSGRFNVVDVLCGQAISLLRYVNNKREKYADESCEGLCKDIEVTRCAIVDLRDMLEAFSVAFNAESRRVDELTAASEKKEHAHAAKLAASMKALAECEAARISDLELIEKLEAQCNELRSLRSQAEEQLCEMEP</sequence>
<proteinExistence type="predicted"/>
<dbReference type="Proteomes" id="UP000077202">
    <property type="component" value="Unassembled WGS sequence"/>
</dbReference>
<evidence type="ECO:0000313" key="1">
    <source>
        <dbReference type="EMBL" id="OAE24007.1"/>
    </source>
</evidence>
<name>A0A176VTF1_MARPO</name>
<evidence type="ECO:0000313" key="2">
    <source>
        <dbReference type="Proteomes" id="UP000077202"/>
    </source>
</evidence>
<dbReference type="AlphaFoldDB" id="A0A176VTF1"/>
<organism evidence="1 2">
    <name type="scientific">Marchantia polymorpha subsp. ruderalis</name>
    <dbReference type="NCBI Taxonomy" id="1480154"/>
    <lineage>
        <taxon>Eukaryota</taxon>
        <taxon>Viridiplantae</taxon>
        <taxon>Streptophyta</taxon>
        <taxon>Embryophyta</taxon>
        <taxon>Marchantiophyta</taxon>
        <taxon>Marchantiopsida</taxon>
        <taxon>Marchantiidae</taxon>
        <taxon>Marchantiales</taxon>
        <taxon>Marchantiaceae</taxon>
        <taxon>Marchantia</taxon>
    </lineage>
</organism>